<evidence type="ECO:0000256" key="8">
    <source>
        <dbReference type="ARBA" id="ARBA00022801"/>
    </source>
</evidence>
<name>A0A9X2DAT3_9ACTN</name>
<dbReference type="RefSeq" id="WP_250828736.1">
    <property type="nucleotide sequence ID" value="NZ_JAMOIL010000038.1"/>
</dbReference>
<keyword evidence="5" id="KW-0031">Aminopeptidase</keyword>
<comment type="similarity">
    <text evidence="3">Belongs to the peptidase S33 family.</text>
</comment>
<dbReference type="InterPro" id="IPR000073">
    <property type="entry name" value="AB_hydrolase_1"/>
</dbReference>
<keyword evidence="7" id="KW-0645">Protease</keyword>
<dbReference type="InterPro" id="IPR002410">
    <property type="entry name" value="Peptidase_S33"/>
</dbReference>
<dbReference type="Gene3D" id="3.40.50.1820">
    <property type="entry name" value="alpha/beta hydrolase"/>
    <property type="match status" value="1"/>
</dbReference>
<dbReference type="InterPro" id="IPR005944">
    <property type="entry name" value="Pro_iminopeptidase"/>
</dbReference>
<keyword evidence="12" id="KW-1185">Reference proteome</keyword>
<reference evidence="11" key="1">
    <citation type="submission" date="2022-05" db="EMBL/GenBank/DDBJ databases">
        <authorList>
            <person name="Tuo L."/>
        </authorList>
    </citation>
    <scope>NUCLEOTIDE SEQUENCE</scope>
    <source>
        <strain evidence="11">BSK12Z-4</strain>
    </source>
</reference>
<dbReference type="Pfam" id="PF00561">
    <property type="entry name" value="Abhydrolase_1"/>
    <property type="match status" value="1"/>
</dbReference>
<gene>
    <name evidence="11" type="ORF">M8330_19750</name>
</gene>
<dbReference type="InterPro" id="IPR029058">
    <property type="entry name" value="AB_hydrolase_fold"/>
</dbReference>
<evidence type="ECO:0000259" key="10">
    <source>
        <dbReference type="Pfam" id="PF00561"/>
    </source>
</evidence>
<dbReference type="EMBL" id="JAMOIL010000038">
    <property type="protein sequence ID" value="MCM0622528.1"/>
    <property type="molecule type" value="Genomic_DNA"/>
</dbReference>
<proteinExistence type="inferred from homology"/>
<protein>
    <recommendedName>
        <fullName evidence="4">prolyl aminopeptidase</fullName>
        <ecNumber evidence="4">3.4.11.5</ecNumber>
    </recommendedName>
    <alternativeName>
        <fullName evidence="9">Prolyl aminopeptidase</fullName>
    </alternativeName>
</protein>
<comment type="caution">
    <text evidence="11">The sequence shown here is derived from an EMBL/GenBank/DDBJ whole genome shotgun (WGS) entry which is preliminary data.</text>
</comment>
<comment type="subcellular location">
    <subcellularLocation>
        <location evidence="2">Cytoplasm</location>
    </subcellularLocation>
</comment>
<dbReference type="GO" id="GO:0005737">
    <property type="term" value="C:cytoplasm"/>
    <property type="evidence" value="ECO:0007669"/>
    <property type="project" value="UniProtKB-SubCell"/>
</dbReference>
<accession>A0A9X2DAT3</accession>
<keyword evidence="8 11" id="KW-0378">Hydrolase</keyword>
<evidence type="ECO:0000313" key="11">
    <source>
        <dbReference type="EMBL" id="MCM0622528.1"/>
    </source>
</evidence>
<evidence type="ECO:0000256" key="4">
    <source>
        <dbReference type="ARBA" id="ARBA00012568"/>
    </source>
</evidence>
<evidence type="ECO:0000256" key="5">
    <source>
        <dbReference type="ARBA" id="ARBA00022438"/>
    </source>
</evidence>
<evidence type="ECO:0000256" key="7">
    <source>
        <dbReference type="ARBA" id="ARBA00022670"/>
    </source>
</evidence>
<dbReference type="PANTHER" id="PTHR43722">
    <property type="entry name" value="PROLINE IMINOPEPTIDASE"/>
    <property type="match status" value="1"/>
</dbReference>
<dbReference type="PRINTS" id="PR00793">
    <property type="entry name" value="PROAMNOPTASE"/>
</dbReference>
<evidence type="ECO:0000256" key="1">
    <source>
        <dbReference type="ARBA" id="ARBA00001585"/>
    </source>
</evidence>
<dbReference type="Proteomes" id="UP001139485">
    <property type="component" value="Unassembled WGS sequence"/>
</dbReference>
<dbReference type="PANTHER" id="PTHR43722:SF1">
    <property type="entry name" value="PROLINE IMINOPEPTIDASE"/>
    <property type="match status" value="1"/>
</dbReference>
<dbReference type="SUPFAM" id="SSF53474">
    <property type="entry name" value="alpha/beta-Hydrolases"/>
    <property type="match status" value="1"/>
</dbReference>
<evidence type="ECO:0000256" key="9">
    <source>
        <dbReference type="ARBA" id="ARBA00029605"/>
    </source>
</evidence>
<keyword evidence="6" id="KW-0963">Cytoplasm</keyword>
<feature type="domain" description="AB hydrolase-1" evidence="10">
    <location>
        <begin position="82"/>
        <end position="348"/>
    </location>
</feature>
<organism evidence="11 12">
    <name type="scientific">Nocardioides bruguierae</name>
    <dbReference type="NCBI Taxonomy" id="2945102"/>
    <lineage>
        <taxon>Bacteria</taxon>
        <taxon>Bacillati</taxon>
        <taxon>Actinomycetota</taxon>
        <taxon>Actinomycetes</taxon>
        <taxon>Propionibacteriales</taxon>
        <taxon>Nocardioidaceae</taxon>
        <taxon>Nocardioides</taxon>
    </lineage>
</organism>
<sequence>MGSCIHARCVLTRSYGSGGREAARAEILRSCPRVGRQQPRHPGSVRLVENDIPVLASGLLRVDGPHSIYWEESGNHSGIPCLFLHGGPGGTLARGGYRRRFDLRKARVVGIDQRGCGRSIPNVMTAGYNLAENTTTELIRDIEAVREHLGIDRWLINGVSWGSTLAMAYAIKHPERVSGIVLFAVTVTDRCQVDWITDRVQMVYPEAWNRLVSFAERELRGFDRRDARVVDAYAELMRSDDMDLLARASMEWCIWEDQHISVGTGDLSLDPKWLDSAFRMAFARLVTHYWSHDAFLPESILDQTASISHIPLTMIHGRRDVSGPARFPWELHQRHENSELIMVEDEGHGGAKMVKEWTAANDRHLSRIASIASGPN</sequence>
<evidence type="ECO:0000313" key="12">
    <source>
        <dbReference type="Proteomes" id="UP001139485"/>
    </source>
</evidence>
<dbReference type="GO" id="GO:0004177">
    <property type="term" value="F:aminopeptidase activity"/>
    <property type="evidence" value="ECO:0007669"/>
    <property type="project" value="UniProtKB-KW"/>
</dbReference>
<dbReference type="GO" id="GO:0006508">
    <property type="term" value="P:proteolysis"/>
    <property type="evidence" value="ECO:0007669"/>
    <property type="project" value="UniProtKB-KW"/>
</dbReference>
<comment type="catalytic activity">
    <reaction evidence="1">
        <text>Release of N-terminal proline from a peptide.</text>
        <dbReference type="EC" id="3.4.11.5"/>
    </reaction>
</comment>
<evidence type="ECO:0000256" key="2">
    <source>
        <dbReference type="ARBA" id="ARBA00004496"/>
    </source>
</evidence>
<evidence type="ECO:0000256" key="3">
    <source>
        <dbReference type="ARBA" id="ARBA00010088"/>
    </source>
</evidence>
<dbReference type="AlphaFoldDB" id="A0A9X2DAT3"/>
<evidence type="ECO:0000256" key="6">
    <source>
        <dbReference type="ARBA" id="ARBA00022490"/>
    </source>
</evidence>
<dbReference type="EC" id="3.4.11.5" evidence="4"/>
<dbReference type="PRINTS" id="PR00111">
    <property type="entry name" value="ABHYDROLASE"/>
</dbReference>